<dbReference type="AlphaFoldDB" id="A0A8E2AI24"/>
<name>A0A8E2AI24_9APHY</name>
<protein>
    <submittedName>
        <fullName evidence="1">Uncharacterized protein</fullName>
    </submittedName>
</protein>
<proteinExistence type="predicted"/>
<sequence length="149" mass="17247">MGYRIFGCRETADSRPDIHCLLQRLVPPRKRDERPCILRHIWCDVTYHLVLRAFARLFQRVTHLAVRPDWKKFEDSTLRRLPGRSRTRTVTLPTASFPGRDEVDEGAGYRALHAELHPRPPSVCLFPSKSQILRARVGHAETILSGREL</sequence>
<keyword evidence="2" id="KW-1185">Reference proteome</keyword>
<gene>
    <name evidence="1" type="ORF">OBBRIDRAFT_358040</name>
</gene>
<organism evidence="1 2">
    <name type="scientific">Obba rivulosa</name>
    <dbReference type="NCBI Taxonomy" id="1052685"/>
    <lineage>
        <taxon>Eukaryota</taxon>
        <taxon>Fungi</taxon>
        <taxon>Dikarya</taxon>
        <taxon>Basidiomycota</taxon>
        <taxon>Agaricomycotina</taxon>
        <taxon>Agaricomycetes</taxon>
        <taxon>Polyporales</taxon>
        <taxon>Gelatoporiaceae</taxon>
        <taxon>Obba</taxon>
    </lineage>
</organism>
<evidence type="ECO:0000313" key="2">
    <source>
        <dbReference type="Proteomes" id="UP000250043"/>
    </source>
</evidence>
<dbReference type="EMBL" id="KV722626">
    <property type="protein sequence ID" value="OCH84886.1"/>
    <property type="molecule type" value="Genomic_DNA"/>
</dbReference>
<accession>A0A8E2AI24</accession>
<reference evidence="1 2" key="1">
    <citation type="submission" date="2016-07" db="EMBL/GenBank/DDBJ databases">
        <title>Draft genome of the white-rot fungus Obba rivulosa 3A-2.</title>
        <authorList>
            <consortium name="DOE Joint Genome Institute"/>
            <person name="Miettinen O."/>
            <person name="Riley R."/>
            <person name="Acob R."/>
            <person name="Barry K."/>
            <person name="Cullen D."/>
            <person name="De Vries R."/>
            <person name="Hainaut M."/>
            <person name="Hatakka A."/>
            <person name="Henrissat B."/>
            <person name="Hilden K."/>
            <person name="Kuo R."/>
            <person name="Labutti K."/>
            <person name="Lipzen A."/>
            <person name="Makela M.R."/>
            <person name="Sandor L."/>
            <person name="Spatafora J.W."/>
            <person name="Grigoriev I.V."/>
            <person name="Hibbett D.S."/>
        </authorList>
    </citation>
    <scope>NUCLEOTIDE SEQUENCE [LARGE SCALE GENOMIC DNA]</scope>
    <source>
        <strain evidence="1 2">3A-2</strain>
    </source>
</reference>
<dbReference type="Proteomes" id="UP000250043">
    <property type="component" value="Unassembled WGS sequence"/>
</dbReference>
<evidence type="ECO:0000313" key="1">
    <source>
        <dbReference type="EMBL" id="OCH84886.1"/>
    </source>
</evidence>